<evidence type="ECO:0000256" key="1">
    <source>
        <dbReference type="SAM" id="Phobius"/>
    </source>
</evidence>
<dbReference type="Proteomes" id="UP001142462">
    <property type="component" value="Unassembled WGS sequence"/>
</dbReference>
<keyword evidence="3" id="KW-1185">Reference proteome</keyword>
<feature type="transmembrane region" description="Helical" evidence="1">
    <location>
        <begin position="6"/>
        <end position="33"/>
    </location>
</feature>
<reference evidence="2" key="1">
    <citation type="journal article" date="2014" name="Int. J. Syst. Evol. Microbiol.">
        <title>Complete genome sequence of Corynebacterium casei LMG S-19264T (=DSM 44701T), isolated from a smear-ripened cheese.</title>
        <authorList>
            <consortium name="US DOE Joint Genome Institute (JGI-PGF)"/>
            <person name="Walter F."/>
            <person name="Albersmeier A."/>
            <person name="Kalinowski J."/>
            <person name="Ruckert C."/>
        </authorList>
    </citation>
    <scope>NUCLEOTIDE SEQUENCE</scope>
    <source>
        <strain evidence="2">VKM Ac-1020</strain>
    </source>
</reference>
<dbReference type="EMBL" id="BSEJ01000010">
    <property type="protein sequence ID" value="GLJ62113.1"/>
    <property type="molecule type" value="Genomic_DNA"/>
</dbReference>
<evidence type="ECO:0000313" key="2">
    <source>
        <dbReference type="EMBL" id="GLJ62113.1"/>
    </source>
</evidence>
<keyword evidence="1" id="KW-0472">Membrane</keyword>
<protein>
    <submittedName>
        <fullName evidence="2">Uncharacterized protein</fullName>
    </submittedName>
</protein>
<sequence>MIDGAAISHVIAWVIGGMSVTFVVLVAGAMFALGRSSYRK</sequence>
<organism evidence="2 3">
    <name type="scientific">Microbacterium barkeri</name>
    <dbReference type="NCBI Taxonomy" id="33917"/>
    <lineage>
        <taxon>Bacteria</taxon>
        <taxon>Bacillati</taxon>
        <taxon>Actinomycetota</taxon>
        <taxon>Actinomycetes</taxon>
        <taxon>Micrococcales</taxon>
        <taxon>Microbacteriaceae</taxon>
        <taxon>Microbacterium</taxon>
    </lineage>
</organism>
<comment type="caution">
    <text evidence="2">The sequence shown here is derived from an EMBL/GenBank/DDBJ whole genome shotgun (WGS) entry which is preliminary data.</text>
</comment>
<keyword evidence="1" id="KW-0812">Transmembrane</keyword>
<keyword evidence="1" id="KW-1133">Transmembrane helix</keyword>
<dbReference type="RefSeq" id="WP_271173805.1">
    <property type="nucleotide sequence ID" value="NZ_BSEJ01000010.1"/>
</dbReference>
<accession>A0A9W6LXC8</accession>
<name>A0A9W6LXC8_9MICO</name>
<evidence type="ECO:0000313" key="3">
    <source>
        <dbReference type="Proteomes" id="UP001142462"/>
    </source>
</evidence>
<reference evidence="2" key="2">
    <citation type="submission" date="2023-01" db="EMBL/GenBank/DDBJ databases">
        <authorList>
            <person name="Sun Q."/>
            <person name="Evtushenko L."/>
        </authorList>
    </citation>
    <scope>NUCLEOTIDE SEQUENCE</scope>
    <source>
        <strain evidence="2">VKM Ac-1020</strain>
    </source>
</reference>
<gene>
    <name evidence="2" type="ORF">GCM10017576_22430</name>
</gene>
<proteinExistence type="predicted"/>
<dbReference type="AlphaFoldDB" id="A0A9W6LXC8"/>